<keyword evidence="2 7" id="KW-0813">Transport</keyword>
<dbReference type="EMBL" id="BMGR01000009">
    <property type="protein sequence ID" value="GGG11285.1"/>
    <property type="molecule type" value="Genomic_DNA"/>
</dbReference>
<keyword evidence="10" id="KW-1185">Reference proteome</keyword>
<reference evidence="9" key="1">
    <citation type="journal article" date="2014" name="Int. J. Syst. Evol. Microbiol.">
        <title>Complete genome sequence of Corynebacterium casei LMG S-19264T (=DSM 44701T), isolated from a smear-ripened cheese.</title>
        <authorList>
            <consortium name="US DOE Joint Genome Institute (JGI-PGF)"/>
            <person name="Walter F."/>
            <person name="Albersmeier A."/>
            <person name="Kalinowski J."/>
            <person name="Ruckert C."/>
        </authorList>
    </citation>
    <scope>NUCLEOTIDE SEQUENCE</scope>
    <source>
        <strain evidence="9">CGMCC 1.12987</strain>
    </source>
</reference>
<dbReference type="PANTHER" id="PTHR43744:SF12">
    <property type="entry name" value="ABC TRANSPORTER PERMEASE PROTEIN MG189-RELATED"/>
    <property type="match status" value="1"/>
</dbReference>
<feature type="transmembrane region" description="Helical" evidence="7">
    <location>
        <begin position="144"/>
        <end position="163"/>
    </location>
</feature>
<feature type="transmembrane region" description="Helical" evidence="7">
    <location>
        <begin position="72"/>
        <end position="96"/>
    </location>
</feature>
<dbReference type="Pfam" id="PF00528">
    <property type="entry name" value="BPD_transp_1"/>
    <property type="match status" value="1"/>
</dbReference>
<dbReference type="GO" id="GO:0005886">
    <property type="term" value="C:plasma membrane"/>
    <property type="evidence" value="ECO:0007669"/>
    <property type="project" value="UniProtKB-SubCell"/>
</dbReference>
<feature type="transmembrane region" description="Helical" evidence="7">
    <location>
        <begin position="12"/>
        <end position="31"/>
    </location>
</feature>
<dbReference type="RefSeq" id="WP_188531886.1">
    <property type="nucleotide sequence ID" value="NZ_BMGR01000009.1"/>
</dbReference>
<accession>A0A917D796</accession>
<comment type="subcellular location">
    <subcellularLocation>
        <location evidence="1 7">Cell membrane</location>
        <topology evidence="1 7">Multi-pass membrane protein</topology>
    </subcellularLocation>
</comment>
<reference evidence="9" key="2">
    <citation type="submission" date="2020-09" db="EMBL/GenBank/DDBJ databases">
        <authorList>
            <person name="Sun Q."/>
            <person name="Zhou Y."/>
        </authorList>
    </citation>
    <scope>NUCLEOTIDE SEQUENCE</scope>
    <source>
        <strain evidence="9">CGMCC 1.12987</strain>
    </source>
</reference>
<name>A0A917D796_9BACL</name>
<comment type="similarity">
    <text evidence="7">Belongs to the binding-protein-dependent transport system permease family.</text>
</comment>
<feature type="transmembrane region" description="Helical" evidence="7">
    <location>
        <begin position="184"/>
        <end position="205"/>
    </location>
</feature>
<evidence type="ECO:0000256" key="2">
    <source>
        <dbReference type="ARBA" id="ARBA00022448"/>
    </source>
</evidence>
<evidence type="ECO:0000256" key="7">
    <source>
        <dbReference type="RuleBase" id="RU363032"/>
    </source>
</evidence>
<feature type="transmembrane region" description="Helical" evidence="7">
    <location>
        <begin position="108"/>
        <end position="132"/>
    </location>
</feature>
<dbReference type="PROSITE" id="PS50928">
    <property type="entry name" value="ABC_TM1"/>
    <property type="match status" value="1"/>
</dbReference>
<dbReference type="Proteomes" id="UP000644756">
    <property type="component" value="Unassembled WGS sequence"/>
</dbReference>
<keyword evidence="4 7" id="KW-0812">Transmembrane</keyword>
<keyword evidence="3" id="KW-1003">Cell membrane</keyword>
<dbReference type="Gene3D" id="1.10.3720.10">
    <property type="entry name" value="MetI-like"/>
    <property type="match status" value="1"/>
</dbReference>
<dbReference type="PANTHER" id="PTHR43744">
    <property type="entry name" value="ABC TRANSPORTER PERMEASE PROTEIN MG189-RELATED-RELATED"/>
    <property type="match status" value="1"/>
</dbReference>
<evidence type="ECO:0000256" key="6">
    <source>
        <dbReference type="ARBA" id="ARBA00023136"/>
    </source>
</evidence>
<evidence type="ECO:0000259" key="8">
    <source>
        <dbReference type="PROSITE" id="PS50928"/>
    </source>
</evidence>
<feature type="transmembrane region" description="Helical" evidence="7">
    <location>
        <begin position="244"/>
        <end position="263"/>
    </location>
</feature>
<organism evidence="9 10">
    <name type="scientific">Paenibacillus abyssi</name>
    <dbReference type="NCBI Taxonomy" id="1340531"/>
    <lineage>
        <taxon>Bacteria</taxon>
        <taxon>Bacillati</taxon>
        <taxon>Bacillota</taxon>
        <taxon>Bacilli</taxon>
        <taxon>Bacillales</taxon>
        <taxon>Paenibacillaceae</taxon>
        <taxon>Paenibacillus</taxon>
    </lineage>
</organism>
<protein>
    <submittedName>
        <fullName evidence="9">Sugar ABC transporter permease</fullName>
    </submittedName>
</protein>
<gene>
    <name evidence="9" type="ORF">GCM10010916_30160</name>
</gene>
<comment type="caution">
    <text evidence="9">The sequence shown here is derived from an EMBL/GenBank/DDBJ whole genome shotgun (WGS) entry which is preliminary data.</text>
</comment>
<sequence length="278" mass="31594">MPLRKGLGTPVSYLILIVMSIVSIAPFLWMFTTSVKDQKEIFLFPPKWIPSVFKWHNYVEAWNAGGLNFSLMFYNTMLIVIPVTIFTVLASSMAAYAFARIEFLGRNFLFMLLLASMMIPGAVTLIPQFILFRELTWLDSFLPLIVPGLFGNAFAIFLLRQFFMTIPGELEDAAMIDGCSRYRIWFQMFLPLSKPAVATLTVFTFQGVYNDFIGPLIYINSQNKFTVQLGLAAFNGVYQTRYDLLMAASVFTLLPIIILFLFAQRYFIEGITMSGLKG</sequence>
<evidence type="ECO:0000256" key="1">
    <source>
        <dbReference type="ARBA" id="ARBA00004651"/>
    </source>
</evidence>
<dbReference type="GO" id="GO:0055085">
    <property type="term" value="P:transmembrane transport"/>
    <property type="evidence" value="ECO:0007669"/>
    <property type="project" value="InterPro"/>
</dbReference>
<dbReference type="InterPro" id="IPR035906">
    <property type="entry name" value="MetI-like_sf"/>
</dbReference>
<dbReference type="SUPFAM" id="SSF161098">
    <property type="entry name" value="MetI-like"/>
    <property type="match status" value="1"/>
</dbReference>
<keyword evidence="5 7" id="KW-1133">Transmembrane helix</keyword>
<dbReference type="AlphaFoldDB" id="A0A917D796"/>
<keyword evidence="6 7" id="KW-0472">Membrane</keyword>
<proteinExistence type="inferred from homology"/>
<dbReference type="InterPro" id="IPR000515">
    <property type="entry name" value="MetI-like"/>
</dbReference>
<dbReference type="CDD" id="cd06261">
    <property type="entry name" value="TM_PBP2"/>
    <property type="match status" value="1"/>
</dbReference>
<evidence type="ECO:0000313" key="9">
    <source>
        <dbReference type="EMBL" id="GGG11285.1"/>
    </source>
</evidence>
<evidence type="ECO:0000313" key="10">
    <source>
        <dbReference type="Proteomes" id="UP000644756"/>
    </source>
</evidence>
<evidence type="ECO:0000256" key="3">
    <source>
        <dbReference type="ARBA" id="ARBA00022475"/>
    </source>
</evidence>
<feature type="domain" description="ABC transmembrane type-1" evidence="8">
    <location>
        <begin position="73"/>
        <end position="263"/>
    </location>
</feature>
<evidence type="ECO:0000256" key="5">
    <source>
        <dbReference type="ARBA" id="ARBA00022989"/>
    </source>
</evidence>
<evidence type="ECO:0000256" key="4">
    <source>
        <dbReference type="ARBA" id="ARBA00022692"/>
    </source>
</evidence>